<dbReference type="PANTHER" id="PTHR12599:SF0">
    <property type="entry name" value="PTERIN-4-ALPHA-CARBINOLAMINE DEHYDRATASE"/>
    <property type="match status" value="1"/>
</dbReference>
<dbReference type="NCBIfam" id="NF002018">
    <property type="entry name" value="PRK00823.1-3"/>
    <property type="match status" value="1"/>
</dbReference>
<dbReference type="OrthoDB" id="277398at2759"/>
<evidence type="ECO:0000313" key="8">
    <source>
        <dbReference type="EMBL" id="CAF1473641.1"/>
    </source>
</evidence>
<dbReference type="SUPFAM" id="SSF55248">
    <property type="entry name" value="PCD-like"/>
    <property type="match status" value="1"/>
</dbReference>
<evidence type="ECO:0000313" key="9">
    <source>
        <dbReference type="EMBL" id="CAF3702198.1"/>
    </source>
</evidence>
<feature type="compositionally biased region" description="Polar residues" evidence="6">
    <location>
        <begin position="38"/>
        <end position="50"/>
    </location>
</feature>
<evidence type="ECO:0000313" key="11">
    <source>
        <dbReference type="Proteomes" id="UP000663829"/>
    </source>
</evidence>
<dbReference type="HAMAP" id="MF_00434">
    <property type="entry name" value="Pterin_4_alpha"/>
    <property type="match status" value="1"/>
</dbReference>
<feature type="region of interest" description="Disordered" evidence="6">
    <location>
        <begin position="36"/>
        <end position="58"/>
    </location>
</feature>
<evidence type="ECO:0000256" key="2">
    <source>
        <dbReference type="ARBA" id="ARBA00006472"/>
    </source>
</evidence>
<comment type="caution">
    <text evidence="7">The sequence shown here is derived from an EMBL/GenBank/DDBJ whole genome shotgun (WGS) entry which is preliminary data.</text>
</comment>
<dbReference type="AlphaFoldDB" id="A0A814B5U3"/>
<name>A0A814B5U3_9BILA</name>
<dbReference type="PANTHER" id="PTHR12599">
    <property type="entry name" value="PTERIN-4-ALPHA-CARBINOLAMINE DEHYDRATASE"/>
    <property type="match status" value="1"/>
</dbReference>
<dbReference type="InterPro" id="IPR036428">
    <property type="entry name" value="PCD_sf"/>
</dbReference>
<dbReference type="Proteomes" id="UP000663829">
    <property type="component" value="Unassembled WGS sequence"/>
</dbReference>
<evidence type="ECO:0000256" key="4">
    <source>
        <dbReference type="ARBA" id="ARBA00023239"/>
    </source>
</evidence>
<accession>A0A814B5U3</accession>
<proteinExistence type="inferred from homology"/>
<dbReference type="InterPro" id="IPR001533">
    <property type="entry name" value="Pterin_deHydtase"/>
</dbReference>
<evidence type="ECO:0000313" key="10">
    <source>
        <dbReference type="EMBL" id="CAF4264978.1"/>
    </source>
</evidence>
<dbReference type="GO" id="GO:0006729">
    <property type="term" value="P:tetrahydrobiopterin biosynthetic process"/>
    <property type="evidence" value="ECO:0007669"/>
    <property type="project" value="InterPro"/>
</dbReference>
<keyword evidence="11" id="KW-1185">Reference proteome</keyword>
<organism evidence="7 11">
    <name type="scientific">Didymodactylos carnosus</name>
    <dbReference type="NCBI Taxonomy" id="1234261"/>
    <lineage>
        <taxon>Eukaryota</taxon>
        <taxon>Metazoa</taxon>
        <taxon>Spiralia</taxon>
        <taxon>Gnathifera</taxon>
        <taxon>Rotifera</taxon>
        <taxon>Eurotatoria</taxon>
        <taxon>Bdelloidea</taxon>
        <taxon>Philodinida</taxon>
        <taxon>Philodinidae</taxon>
        <taxon>Didymodactylos</taxon>
    </lineage>
</organism>
<dbReference type="GO" id="GO:0008124">
    <property type="term" value="F:4-alpha-hydroxytetrahydrobiopterin dehydratase activity"/>
    <property type="evidence" value="ECO:0007669"/>
    <property type="project" value="UniProtKB-EC"/>
</dbReference>
<dbReference type="CDD" id="cd00914">
    <property type="entry name" value="PCD_DCoH_subfamily_b"/>
    <property type="match status" value="1"/>
</dbReference>
<evidence type="ECO:0000313" key="7">
    <source>
        <dbReference type="EMBL" id="CAF0923173.1"/>
    </source>
</evidence>
<dbReference type="EMBL" id="CAJOBA010053451">
    <property type="protein sequence ID" value="CAF4264978.1"/>
    <property type="molecule type" value="Genomic_DNA"/>
</dbReference>
<dbReference type="Proteomes" id="UP000682733">
    <property type="component" value="Unassembled WGS sequence"/>
</dbReference>
<dbReference type="EC" id="4.2.1.96" evidence="3"/>
<protein>
    <recommendedName>
        <fullName evidence="3">4a-hydroxytetrahydrobiopterin dehydratase</fullName>
        <ecNumber evidence="3">4.2.1.96</ecNumber>
    </recommendedName>
    <alternativeName>
        <fullName evidence="5">4-alpha-hydroxy-tetrahydropterin dehydratase</fullName>
    </alternativeName>
</protein>
<comment type="similarity">
    <text evidence="2">Belongs to the pterin-4-alpha-carbinolamine dehydratase family.</text>
</comment>
<evidence type="ECO:0000256" key="6">
    <source>
        <dbReference type="SAM" id="MobiDB-lite"/>
    </source>
</evidence>
<evidence type="ECO:0000256" key="3">
    <source>
        <dbReference type="ARBA" id="ARBA00013252"/>
    </source>
</evidence>
<dbReference type="Proteomes" id="UP000681722">
    <property type="component" value="Unassembled WGS sequence"/>
</dbReference>
<keyword evidence="4" id="KW-0456">Lyase</keyword>
<dbReference type="Gene3D" id="3.30.1360.20">
    <property type="entry name" value="Transcriptional coactivator/pterin dehydratase"/>
    <property type="match status" value="1"/>
</dbReference>
<dbReference type="EMBL" id="CAJNOQ010001850">
    <property type="protein sequence ID" value="CAF0923173.1"/>
    <property type="molecule type" value="Genomic_DNA"/>
</dbReference>
<reference evidence="7" key="1">
    <citation type="submission" date="2021-02" db="EMBL/GenBank/DDBJ databases">
        <authorList>
            <person name="Nowell W R."/>
        </authorList>
    </citation>
    <scope>NUCLEOTIDE SEQUENCE</scope>
</reference>
<dbReference type="EMBL" id="CAJOBC010001850">
    <property type="protein sequence ID" value="CAF3702198.1"/>
    <property type="molecule type" value="Genomic_DNA"/>
</dbReference>
<sequence>MLSSIIFLRTVTFHKLAFHSRFKHISTEKSVELKRTLSTDLPQSAPPSTRKSFKTTRSKLEGEQRDLNLKQLKSNGWQIVDNHDAIKKDFEFENFNQAFAFMTRIALLAEKLNHHPEWSNVYNKVNVTLTTHDLKGISTYDVQMASFMDEIHSLHKKK</sequence>
<evidence type="ECO:0000256" key="1">
    <source>
        <dbReference type="ARBA" id="ARBA00001554"/>
    </source>
</evidence>
<dbReference type="Pfam" id="PF01329">
    <property type="entry name" value="Pterin_4a"/>
    <property type="match status" value="1"/>
</dbReference>
<evidence type="ECO:0000256" key="5">
    <source>
        <dbReference type="ARBA" id="ARBA00030497"/>
    </source>
</evidence>
<gene>
    <name evidence="7" type="ORF">GPM918_LOCUS9768</name>
    <name evidence="8" type="ORF">OVA965_LOCUS35756</name>
    <name evidence="9" type="ORF">SRO942_LOCUS9769</name>
    <name evidence="10" type="ORF">TMI583_LOCUS36729</name>
</gene>
<dbReference type="EMBL" id="CAJNOK010031565">
    <property type="protein sequence ID" value="CAF1473641.1"/>
    <property type="molecule type" value="Genomic_DNA"/>
</dbReference>
<comment type="catalytic activity">
    <reaction evidence="1">
        <text>(4aS,6R)-4a-hydroxy-L-erythro-5,6,7,8-tetrahydrobiopterin = (6R)-L-erythro-6,7-dihydrobiopterin + H2O</text>
        <dbReference type="Rhea" id="RHEA:11920"/>
        <dbReference type="ChEBI" id="CHEBI:15377"/>
        <dbReference type="ChEBI" id="CHEBI:15642"/>
        <dbReference type="ChEBI" id="CHEBI:43120"/>
        <dbReference type="EC" id="4.2.1.96"/>
    </reaction>
</comment>
<dbReference type="Proteomes" id="UP000677228">
    <property type="component" value="Unassembled WGS sequence"/>
</dbReference>